<accession>A0A1I6I532</accession>
<feature type="compositionally biased region" description="Low complexity" evidence="1">
    <location>
        <begin position="205"/>
        <end position="222"/>
    </location>
</feature>
<evidence type="ECO:0008006" key="4">
    <source>
        <dbReference type="Google" id="ProtNLM"/>
    </source>
</evidence>
<feature type="compositionally biased region" description="Low complexity" evidence="1">
    <location>
        <begin position="31"/>
        <end position="45"/>
    </location>
</feature>
<feature type="region of interest" description="Disordered" evidence="1">
    <location>
        <begin position="25"/>
        <end position="53"/>
    </location>
</feature>
<dbReference type="PROSITE" id="PS51257">
    <property type="entry name" value="PROKAR_LIPOPROTEIN"/>
    <property type="match status" value="1"/>
</dbReference>
<dbReference type="AlphaFoldDB" id="A0A1I6I532"/>
<organism evidence="2 3">
    <name type="scientific">Halogeometricum rufum</name>
    <dbReference type="NCBI Taxonomy" id="553469"/>
    <lineage>
        <taxon>Archaea</taxon>
        <taxon>Methanobacteriati</taxon>
        <taxon>Methanobacteriota</taxon>
        <taxon>Stenosarchaea group</taxon>
        <taxon>Halobacteria</taxon>
        <taxon>Halobacteriales</taxon>
        <taxon>Haloferacaceae</taxon>
        <taxon>Halogeometricum</taxon>
    </lineage>
</organism>
<evidence type="ECO:0000313" key="2">
    <source>
        <dbReference type="EMBL" id="SFR61744.1"/>
    </source>
</evidence>
<keyword evidence="3" id="KW-1185">Reference proteome</keyword>
<dbReference type="Proteomes" id="UP000198531">
    <property type="component" value="Unassembled WGS sequence"/>
</dbReference>
<dbReference type="STRING" id="553469.SAMN04487947_2870"/>
<reference evidence="3" key="1">
    <citation type="submission" date="2016-10" db="EMBL/GenBank/DDBJ databases">
        <authorList>
            <person name="Varghese N."/>
            <person name="Submissions S."/>
        </authorList>
    </citation>
    <scope>NUCLEOTIDE SEQUENCE [LARGE SCALE GENOMIC DNA]</scope>
    <source>
        <strain evidence="3">CGMCC 1.7736</strain>
    </source>
</reference>
<protein>
    <recommendedName>
        <fullName evidence="4">Alpha/beta hydrolase family protein</fullName>
    </recommendedName>
</protein>
<gene>
    <name evidence="2" type="ORF">SAMN04487947_2870</name>
</gene>
<sequence length="371" mass="38045">MSPEISRRASLRAAGVTLAAGFAGCSGLGSGTENESTGSGTATTNRSETPRPTLSRFYVGESDVGSDAVIDARAEVVAVRPDSETDRDPVVMVPGLGLSPYIYLATPDGRPGWVEHFVDAGYPVYAFNPPRNVDSGGLDTAALRNTESASLSRWSLSRAWPTWGFGPEVGEPYDDVRYPVEAVDQLVASFPAYVGTGGGGGGGRRSAATQTTAASGGQSQAGDAGGGGGTRFASSRETAALTALLDRVGPATLLVHSAGGASGFAVARSTPSLVERIVAVEPVGCPTDEAAVSQMAGDTPFMAVYGDYVADRGQTGRKSACETTAALSDEANADSRMLNLPDDGVSGNTHLLMQDDNNGAIADRILNWMAG</sequence>
<evidence type="ECO:0000313" key="3">
    <source>
        <dbReference type="Proteomes" id="UP000198531"/>
    </source>
</evidence>
<dbReference type="SUPFAM" id="SSF53474">
    <property type="entry name" value="alpha/beta-Hydrolases"/>
    <property type="match status" value="1"/>
</dbReference>
<feature type="region of interest" description="Disordered" evidence="1">
    <location>
        <begin position="198"/>
        <end position="233"/>
    </location>
</feature>
<dbReference type="Gene3D" id="3.40.50.1820">
    <property type="entry name" value="alpha/beta hydrolase"/>
    <property type="match status" value="1"/>
</dbReference>
<proteinExistence type="predicted"/>
<dbReference type="EMBL" id="FOYT01000002">
    <property type="protein sequence ID" value="SFR61744.1"/>
    <property type="molecule type" value="Genomic_DNA"/>
</dbReference>
<name>A0A1I6I532_9EURY</name>
<evidence type="ECO:0000256" key="1">
    <source>
        <dbReference type="SAM" id="MobiDB-lite"/>
    </source>
</evidence>
<dbReference type="InterPro" id="IPR029058">
    <property type="entry name" value="AB_hydrolase_fold"/>
</dbReference>
<dbReference type="OrthoDB" id="181188at2157"/>